<gene>
    <name evidence="2" type="ORF">SDC9_58544</name>
</gene>
<reference evidence="2" key="1">
    <citation type="submission" date="2019-08" db="EMBL/GenBank/DDBJ databases">
        <authorList>
            <person name="Kucharzyk K."/>
            <person name="Murdoch R.W."/>
            <person name="Higgins S."/>
            <person name="Loffler F."/>
        </authorList>
    </citation>
    <scope>NUCLEOTIDE SEQUENCE</scope>
</reference>
<comment type="caution">
    <text evidence="2">The sequence shown here is derived from an EMBL/GenBank/DDBJ whole genome shotgun (WGS) entry which is preliminary data.</text>
</comment>
<accession>A0A644X7Q3</accession>
<feature type="compositionally biased region" description="Acidic residues" evidence="1">
    <location>
        <begin position="100"/>
        <end position="127"/>
    </location>
</feature>
<proteinExistence type="predicted"/>
<evidence type="ECO:0000256" key="1">
    <source>
        <dbReference type="SAM" id="MobiDB-lite"/>
    </source>
</evidence>
<feature type="region of interest" description="Disordered" evidence="1">
    <location>
        <begin position="92"/>
        <end position="127"/>
    </location>
</feature>
<name>A0A644X7Q3_9ZZZZ</name>
<organism evidence="2">
    <name type="scientific">bioreactor metagenome</name>
    <dbReference type="NCBI Taxonomy" id="1076179"/>
    <lineage>
        <taxon>unclassified sequences</taxon>
        <taxon>metagenomes</taxon>
        <taxon>ecological metagenomes</taxon>
    </lineage>
</organism>
<dbReference type="AlphaFoldDB" id="A0A644X7Q3"/>
<protein>
    <submittedName>
        <fullName evidence="2">Uncharacterized protein</fullName>
    </submittedName>
</protein>
<evidence type="ECO:0000313" key="2">
    <source>
        <dbReference type="EMBL" id="MPM12192.1"/>
    </source>
</evidence>
<sequence length="127" mass="14170">MDKMNNTPKGNESVSPSRQSKRRAVVSYANLNPELLAAFKEKYPRGYADYMSEVFKVDKPDGTFFYAISLEVPDAIYLVKVDVKIDDYEDLERGLFGGGSDDDSGDPDEFPEDDSGSGFSEEEESDD</sequence>
<dbReference type="EMBL" id="VSSQ01001934">
    <property type="protein sequence ID" value="MPM12192.1"/>
    <property type="molecule type" value="Genomic_DNA"/>
</dbReference>
<feature type="region of interest" description="Disordered" evidence="1">
    <location>
        <begin position="1"/>
        <end position="23"/>
    </location>
</feature>
<feature type="compositionally biased region" description="Polar residues" evidence="1">
    <location>
        <begin position="1"/>
        <end position="18"/>
    </location>
</feature>